<feature type="signal peptide" evidence="1">
    <location>
        <begin position="1"/>
        <end position="21"/>
    </location>
</feature>
<evidence type="ECO:0000313" key="3">
    <source>
        <dbReference type="EMBL" id="TEW72623.1"/>
    </source>
</evidence>
<dbReference type="AlphaFoldDB" id="A0A4Y8ARG3"/>
<dbReference type="RefSeq" id="WP_134249067.1">
    <property type="nucleotide sequence ID" value="NZ_SNQI01000005.1"/>
</dbReference>
<keyword evidence="4" id="KW-1185">Reference proteome</keyword>
<reference evidence="3 4" key="1">
    <citation type="journal article" date="2011" name="J. Microbiol.">
        <title>Gramella jeungdoensis sp. nov., isolated from a solar saltern in Korea.</title>
        <authorList>
            <person name="Joung Y."/>
            <person name="Kim H."/>
            <person name="Jang T."/>
            <person name="Ahn T.S."/>
            <person name="Joh K."/>
        </authorList>
    </citation>
    <scope>NUCLEOTIDE SEQUENCE [LARGE SCALE GENOMIC DNA]</scope>
    <source>
        <strain evidence="3 4">KCTC 23123</strain>
    </source>
</reference>
<protein>
    <submittedName>
        <fullName evidence="3">Thioredoxin</fullName>
    </submittedName>
</protein>
<dbReference type="CDD" id="cd02947">
    <property type="entry name" value="TRX_family"/>
    <property type="match status" value="1"/>
</dbReference>
<feature type="domain" description="Thioredoxin" evidence="2">
    <location>
        <begin position="28"/>
        <end position="186"/>
    </location>
</feature>
<accession>A0A4Y8ARG3</accession>
<name>A0A4Y8ARG3_9FLAO</name>
<dbReference type="EMBL" id="SNQI01000005">
    <property type="protein sequence ID" value="TEW72623.1"/>
    <property type="molecule type" value="Genomic_DNA"/>
</dbReference>
<dbReference type="InterPro" id="IPR013766">
    <property type="entry name" value="Thioredoxin_domain"/>
</dbReference>
<dbReference type="SUPFAM" id="SSF52833">
    <property type="entry name" value="Thioredoxin-like"/>
    <property type="match status" value="1"/>
</dbReference>
<dbReference type="PROSITE" id="PS51352">
    <property type="entry name" value="THIOREDOXIN_2"/>
    <property type="match status" value="1"/>
</dbReference>
<comment type="caution">
    <text evidence="3">The sequence shown here is derived from an EMBL/GenBank/DDBJ whole genome shotgun (WGS) entry which is preliminary data.</text>
</comment>
<proteinExistence type="predicted"/>
<gene>
    <name evidence="3" type="ORF">E2488_14345</name>
</gene>
<feature type="chain" id="PRO_5021225673" evidence="1">
    <location>
        <begin position="22"/>
        <end position="192"/>
    </location>
</feature>
<organism evidence="3 4">
    <name type="scientific">Gramella jeungdoensis</name>
    <dbReference type="NCBI Taxonomy" id="708091"/>
    <lineage>
        <taxon>Bacteria</taxon>
        <taxon>Pseudomonadati</taxon>
        <taxon>Bacteroidota</taxon>
        <taxon>Flavobacteriia</taxon>
        <taxon>Flavobacteriales</taxon>
        <taxon>Flavobacteriaceae</taxon>
        <taxon>Christiangramia</taxon>
    </lineage>
</organism>
<dbReference type="OrthoDB" id="6398367at2"/>
<dbReference type="Pfam" id="PF14595">
    <property type="entry name" value="Thioredoxin_9"/>
    <property type="match status" value="1"/>
</dbReference>
<dbReference type="InterPro" id="IPR036249">
    <property type="entry name" value="Thioredoxin-like_sf"/>
</dbReference>
<evidence type="ECO:0000259" key="2">
    <source>
        <dbReference type="PROSITE" id="PS51352"/>
    </source>
</evidence>
<keyword evidence="1" id="KW-0732">Signal</keyword>
<evidence type="ECO:0000256" key="1">
    <source>
        <dbReference type="SAM" id="SignalP"/>
    </source>
</evidence>
<sequence length="192" mass="21812">MKKLTLIICVLALNLSCGSQQKSTTTTTPKPPAVPEIQIPSPTIDAHGNLIGITAKSNFLEAPFNDWFTFNYENYELNTETITTLKPLLKNVTIKAFMGTWCGDSQEQTPVLYKILDATDFQYQNLEMVAVDRTKKTPDNLQEGLNVFRVPTFIFYKNDTEIGRFVEYPRESVEEDILKIVSGEAYKHSYEN</sequence>
<dbReference type="Proteomes" id="UP000298517">
    <property type="component" value="Unassembled WGS sequence"/>
</dbReference>
<dbReference type="Gene3D" id="3.40.30.10">
    <property type="entry name" value="Glutaredoxin"/>
    <property type="match status" value="1"/>
</dbReference>
<evidence type="ECO:0000313" key="4">
    <source>
        <dbReference type="Proteomes" id="UP000298517"/>
    </source>
</evidence>